<organism evidence="2 3">
    <name type="scientific">Dreissena polymorpha</name>
    <name type="common">Zebra mussel</name>
    <name type="synonym">Mytilus polymorpha</name>
    <dbReference type="NCBI Taxonomy" id="45954"/>
    <lineage>
        <taxon>Eukaryota</taxon>
        <taxon>Metazoa</taxon>
        <taxon>Spiralia</taxon>
        <taxon>Lophotrochozoa</taxon>
        <taxon>Mollusca</taxon>
        <taxon>Bivalvia</taxon>
        <taxon>Autobranchia</taxon>
        <taxon>Heteroconchia</taxon>
        <taxon>Euheterodonta</taxon>
        <taxon>Imparidentia</taxon>
        <taxon>Neoheterodontei</taxon>
        <taxon>Myida</taxon>
        <taxon>Dreissenoidea</taxon>
        <taxon>Dreissenidae</taxon>
        <taxon>Dreissena</taxon>
    </lineage>
</organism>
<gene>
    <name evidence="2" type="ORF">DPMN_119134</name>
</gene>
<proteinExistence type="predicted"/>
<evidence type="ECO:0000256" key="1">
    <source>
        <dbReference type="SAM" id="SignalP"/>
    </source>
</evidence>
<evidence type="ECO:0000313" key="2">
    <source>
        <dbReference type="EMBL" id="KAH3817595.1"/>
    </source>
</evidence>
<reference evidence="2" key="2">
    <citation type="submission" date="2020-11" db="EMBL/GenBank/DDBJ databases">
        <authorList>
            <person name="McCartney M.A."/>
            <person name="Auch B."/>
            <person name="Kono T."/>
            <person name="Mallez S."/>
            <person name="Becker A."/>
            <person name="Gohl D.M."/>
            <person name="Silverstein K.A.T."/>
            <person name="Koren S."/>
            <person name="Bechman K.B."/>
            <person name="Herman A."/>
            <person name="Abrahante J.E."/>
            <person name="Garbe J."/>
        </authorList>
    </citation>
    <scope>NUCLEOTIDE SEQUENCE</scope>
    <source>
        <strain evidence="2">Duluth1</strain>
        <tissue evidence="2">Whole animal</tissue>
    </source>
</reference>
<feature type="signal peptide" evidence="1">
    <location>
        <begin position="1"/>
        <end position="17"/>
    </location>
</feature>
<accession>A0A9D4JMJ1</accession>
<protein>
    <submittedName>
        <fullName evidence="2">Uncharacterized protein</fullName>
    </submittedName>
</protein>
<dbReference type="Proteomes" id="UP000828390">
    <property type="component" value="Unassembled WGS sequence"/>
</dbReference>
<feature type="chain" id="PRO_5038974079" evidence="1">
    <location>
        <begin position="18"/>
        <end position="201"/>
    </location>
</feature>
<keyword evidence="3" id="KW-1185">Reference proteome</keyword>
<keyword evidence="1" id="KW-0732">Signal</keyword>
<reference evidence="2" key="1">
    <citation type="journal article" date="2019" name="bioRxiv">
        <title>The Genome of the Zebra Mussel, Dreissena polymorpha: A Resource for Invasive Species Research.</title>
        <authorList>
            <person name="McCartney M.A."/>
            <person name="Auch B."/>
            <person name="Kono T."/>
            <person name="Mallez S."/>
            <person name="Zhang Y."/>
            <person name="Obille A."/>
            <person name="Becker A."/>
            <person name="Abrahante J.E."/>
            <person name="Garbe J."/>
            <person name="Badalamenti J.P."/>
            <person name="Herman A."/>
            <person name="Mangelson H."/>
            <person name="Liachko I."/>
            <person name="Sullivan S."/>
            <person name="Sone E.D."/>
            <person name="Koren S."/>
            <person name="Silverstein K.A.T."/>
            <person name="Beckman K.B."/>
            <person name="Gohl D.M."/>
        </authorList>
    </citation>
    <scope>NUCLEOTIDE SEQUENCE</scope>
    <source>
        <strain evidence="2">Duluth1</strain>
        <tissue evidence="2">Whole animal</tissue>
    </source>
</reference>
<sequence>MWLLGLSLFVAMTTVAPQLQLLQIPNGALVEVEVEFVNQQPGTGGMMAPGNGGVMTPLNMMTSPNMMSPPNMMMSPRITMPPPMMGAPGSGIERLLNNMFQVALNLRRTFRPTDPLPPMEEPCPCDGECCATPAEPRRVLPVFNIPMTMHPGCCGCVECPLALSPDVALMLQTVQTMIAPASGAQNGAGAMSSQPGMQPAA</sequence>
<evidence type="ECO:0000313" key="3">
    <source>
        <dbReference type="Proteomes" id="UP000828390"/>
    </source>
</evidence>
<dbReference type="OrthoDB" id="6159612at2759"/>
<name>A0A9D4JMJ1_DREPO</name>
<dbReference type="AlphaFoldDB" id="A0A9D4JMJ1"/>
<dbReference type="EMBL" id="JAIWYP010000005">
    <property type="protein sequence ID" value="KAH3817595.1"/>
    <property type="molecule type" value="Genomic_DNA"/>
</dbReference>
<comment type="caution">
    <text evidence="2">The sequence shown here is derived from an EMBL/GenBank/DDBJ whole genome shotgun (WGS) entry which is preliminary data.</text>
</comment>